<dbReference type="Pfam" id="PF00010">
    <property type="entry name" value="HLH"/>
    <property type="match status" value="1"/>
</dbReference>
<comment type="subcellular location">
    <subcellularLocation>
        <location evidence="1">Nucleus</location>
    </subcellularLocation>
</comment>
<dbReference type="Proteomes" id="UP000087171">
    <property type="component" value="Chromosome Ca2"/>
</dbReference>
<accession>A0A1S2XJG7</accession>
<dbReference type="CDD" id="cd11455">
    <property type="entry name" value="bHLH_AtAIG1_like"/>
    <property type="match status" value="1"/>
</dbReference>
<evidence type="ECO:0000256" key="1">
    <source>
        <dbReference type="ARBA" id="ARBA00004123"/>
    </source>
</evidence>
<dbReference type="STRING" id="3827.A0A1S2XJG7"/>
<dbReference type="GO" id="GO:0003700">
    <property type="term" value="F:DNA-binding transcription factor activity"/>
    <property type="evidence" value="ECO:0007669"/>
    <property type="project" value="InterPro"/>
</dbReference>
<dbReference type="FunFam" id="4.10.280.10:FF:000070">
    <property type="entry name" value="transcription factor bHLH30"/>
    <property type="match status" value="1"/>
</dbReference>
<dbReference type="SUPFAM" id="SSF47459">
    <property type="entry name" value="HLH, helix-loop-helix DNA-binding domain"/>
    <property type="match status" value="1"/>
</dbReference>
<dbReference type="InterPro" id="IPR036638">
    <property type="entry name" value="HLH_DNA-bd_sf"/>
</dbReference>
<evidence type="ECO:0000256" key="5">
    <source>
        <dbReference type="ARBA" id="ARBA00023242"/>
    </source>
</evidence>
<evidence type="ECO:0000313" key="8">
    <source>
        <dbReference type="RefSeq" id="XP_004490274.2"/>
    </source>
</evidence>
<evidence type="ECO:0000256" key="2">
    <source>
        <dbReference type="ARBA" id="ARBA00023015"/>
    </source>
</evidence>
<dbReference type="PROSITE" id="PS50888">
    <property type="entry name" value="BHLH"/>
    <property type="match status" value="1"/>
</dbReference>
<evidence type="ECO:0000313" key="7">
    <source>
        <dbReference type="Proteomes" id="UP000087171"/>
    </source>
</evidence>
<dbReference type="PaxDb" id="3827-XP_004490274.1"/>
<name>A0A1S2XJG7_CICAR</name>
<dbReference type="Gene3D" id="4.10.280.10">
    <property type="entry name" value="Helix-loop-helix DNA-binding domain"/>
    <property type="match status" value="1"/>
</dbReference>
<keyword evidence="2" id="KW-0805">Transcription regulation</keyword>
<feature type="domain" description="BHLH" evidence="6">
    <location>
        <begin position="114"/>
        <end position="163"/>
    </location>
</feature>
<keyword evidence="3" id="KW-0238">DNA-binding</keyword>
<evidence type="ECO:0000256" key="3">
    <source>
        <dbReference type="ARBA" id="ARBA00023125"/>
    </source>
</evidence>
<dbReference type="GO" id="GO:0003677">
    <property type="term" value="F:DNA binding"/>
    <property type="evidence" value="ECO:0007669"/>
    <property type="project" value="UniProtKB-KW"/>
</dbReference>
<dbReference type="eggNOG" id="ENOG502QRXD">
    <property type="taxonomic scope" value="Eukaryota"/>
</dbReference>
<sequence>MKKEEDQGQCSSQNIKTYEEQVFLQQQNSNHMNMFGRGKRLMFPEVSPILQTQPLFLVPPTTPSSLLPYTSFFNSRVPIPSSSHTFVGNPYGLIQPEYGSKISAQEMMEAKAVAASKSHSEAERRRRERINNHLAKLRTLLPNTTKTDKASLLGEVIEHVKLLKRQTSLIAETSEVPTESDELIVNGGDDQNGKFMIKASLCCEDRSDLLPDLINTLKSLRLRTLKAEITTLSGRVKNVLFVTESEDSDYSNGEEQQYACINSIQEALKAVMEKSTDESISGNVKRQRTNNIIQYEN</sequence>
<dbReference type="GO" id="GO:0005634">
    <property type="term" value="C:nucleus"/>
    <property type="evidence" value="ECO:0007669"/>
    <property type="project" value="UniProtKB-SubCell"/>
</dbReference>
<keyword evidence="7" id="KW-1185">Reference proteome</keyword>
<keyword evidence="4" id="KW-0804">Transcription</keyword>
<dbReference type="GeneID" id="101490350"/>
<organism evidence="7 8">
    <name type="scientific">Cicer arietinum</name>
    <name type="common">Chickpea</name>
    <name type="synonym">Garbanzo</name>
    <dbReference type="NCBI Taxonomy" id="3827"/>
    <lineage>
        <taxon>Eukaryota</taxon>
        <taxon>Viridiplantae</taxon>
        <taxon>Streptophyta</taxon>
        <taxon>Embryophyta</taxon>
        <taxon>Tracheophyta</taxon>
        <taxon>Spermatophyta</taxon>
        <taxon>Magnoliopsida</taxon>
        <taxon>eudicotyledons</taxon>
        <taxon>Gunneridae</taxon>
        <taxon>Pentapetalae</taxon>
        <taxon>rosids</taxon>
        <taxon>fabids</taxon>
        <taxon>Fabales</taxon>
        <taxon>Fabaceae</taxon>
        <taxon>Papilionoideae</taxon>
        <taxon>50 kb inversion clade</taxon>
        <taxon>NPAAA clade</taxon>
        <taxon>Hologalegina</taxon>
        <taxon>IRL clade</taxon>
        <taxon>Cicereae</taxon>
        <taxon>Cicer</taxon>
    </lineage>
</organism>
<dbReference type="PANTHER" id="PTHR45844:SF2">
    <property type="entry name" value="TRANSCRIPTION FACTOR BHLH30"/>
    <property type="match status" value="1"/>
</dbReference>
<evidence type="ECO:0000259" key="6">
    <source>
        <dbReference type="PROSITE" id="PS50888"/>
    </source>
</evidence>
<reference evidence="8" key="2">
    <citation type="submission" date="2025-08" db="UniProtKB">
        <authorList>
            <consortium name="RefSeq"/>
        </authorList>
    </citation>
    <scope>IDENTIFICATION</scope>
    <source>
        <tissue evidence="8">Etiolated seedlings</tissue>
    </source>
</reference>
<dbReference type="KEGG" id="cam:101490350"/>
<dbReference type="InterPro" id="IPR045847">
    <property type="entry name" value="AIG1-like"/>
</dbReference>
<dbReference type="SMART" id="SM00353">
    <property type="entry name" value="HLH"/>
    <property type="match status" value="1"/>
</dbReference>
<dbReference type="InterPro" id="IPR011598">
    <property type="entry name" value="bHLH_dom"/>
</dbReference>
<proteinExistence type="predicted"/>
<gene>
    <name evidence="8" type="primary">LOC101490350</name>
</gene>
<dbReference type="CDD" id="cd04873">
    <property type="entry name" value="ACT_UUR-ACR-like"/>
    <property type="match status" value="1"/>
</dbReference>
<reference evidence="7" key="1">
    <citation type="journal article" date="2013" name="Nat. Biotechnol.">
        <title>Draft genome sequence of chickpea (Cicer arietinum) provides a resource for trait improvement.</title>
        <authorList>
            <person name="Varshney R.K."/>
            <person name="Song C."/>
            <person name="Saxena R.K."/>
            <person name="Azam S."/>
            <person name="Yu S."/>
            <person name="Sharpe A.G."/>
            <person name="Cannon S."/>
            <person name="Baek J."/>
            <person name="Rosen B.D."/>
            <person name="Tar'an B."/>
            <person name="Millan T."/>
            <person name="Zhang X."/>
            <person name="Ramsay L.D."/>
            <person name="Iwata A."/>
            <person name="Wang Y."/>
            <person name="Nelson W."/>
            <person name="Farmer A.D."/>
            <person name="Gaur P.M."/>
            <person name="Soderlund C."/>
            <person name="Penmetsa R.V."/>
            <person name="Xu C."/>
            <person name="Bharti A.K."/>
            <person name="He W."/>
            <person name="Winter P."/>
            <person name="Zhao S."/>
            <person name="Hane J.K."/>
            <person name="Carrasquilla-Garcia N."/>
            <person name="Condie J.A."/>
            <person name="Upadhyaya H.D."/>
            <person name="Luo M.C."/>
            <person name="Thudi M."/>
            <person name="Gowda C.L."/>
            <person name="Singh N.P."/>
            <person name="Lichtenzveig J."/>
            <person name="Gali K.K."/>
            <person name="Rubio J."/>
            <person name="Nadarajan N."/>
            <person name="Dolezel J."/>
            <person name="Bansal K.C."/>
            <person name="Xu X."/>
            <person name="Edwards D."/>
            <person name="Zhang G."/>
            <person name="Kahl G."/>
            <person name="Gil J."/>
            <person name="Singh K.B."/>
            <person name="Datta S.K."/>
            <person name="Jackson S.A."/>
            <person name="Wang J."/>
            <person name="Cook D.R."/>
        </authorList>
    </citation>
    <scope>NUCLEOTIDE SEQUENCE [LARGE SCALE GENOMIC DNA]</scope>
    <source>
        <strain evidence="7">cv. CDC Frontier</strain>
    </source>
</reference>
<protein>
    <submittedName>
        <fullName evidence="8">Transcription factor bHLH30-like</fullName>
    </submittedName>
</protein>
<dbReference type="RefSeq" id="XP_004490274.2">
    <property type="nucleotide sequence ID" value="XM_004490217.3"/>
</dbReference>
<dbReference type="AlphaFoldDB" id="A0A1S2XJG7"/>
<dbReference type="GO" id="GO:0046983">
    <property type="term" value="F:protein dimerization activity"/>
    <property type="evidence" value="ECO:0007669"/>
    <property type="project" value="InterPro"/>
</dbReference>
<keyword evidence="5" id="KW-0539">Nucleus</keyword>
<dbReference type="OrthoDB" id="71302at2759"/>
<dbReference type="PANTHER" id="PTHR45844">
    <property type="entry name" value="TRANSCRIPTION FACTOR BHLH30"/>
    <property type="match status" value="1"/>
</dbReference>
<evidence type="ECO:0000256" key="4">
    <source>
        <dbReference type="ARBA" id="ARBA00023163"/>
    </source>
</evidence>